<dbReference type="InterPro" id="IPR011009">
    <property type="entry name" value="Kinase-like_dom_sf"/>
</dbReference>
<organism evidence="4 5">
    <name type="scientific">Quercus suber</name>
    <name type="common">Cork oak</name>
    <dbReference type="NCBI Taxonomy" id="58331"/>
    <lineage>
        <taxon>Eukaryota</taxon>
        <taxon>Viridiplantae</taxon>
        <taxon>Streptophyta</taxon>
        <taxon>Embryophyta</taxon>
        <taxon>Tracheophyta</taxon>
        <taxon>Spermatophyta</taxon>
        <taxon>Magnoliopsida</taxon>
        <taxon>eudicotyledons</taxon>
        <taxon>Gunneridae</taxon>
        <taxon>Pentapetalae</taxon>
        <taxon>rosids</taxon>
        <taxon>fabids</taxon>
        <taxon>Fagales</taxon>
        <taxon>Fagaceae</taxon>
        <taxon>Quercus</taxon>
    </lineage>
</organism>
<dbReference type="AlphaFoldDB" id="A0AAW0L6S9"/>
<dbReference type="PANTHER" id="PTHR27005:SF468">
    <property type="entry name" value="OS01G0310500 PROTEIN"/>
    <property type="match status" value="1"/>
</dbReference>
<dbReference type="Pfam" id="PF07714">
    <property type="entry name" value="PK_Tyr_Ser-Thr"/>
    <property type="match status" value="1"/>
</dbReference>
<evidence type="ECO:0000259" key="3">
    <source>
        <dbReference type="PROSITE" id="PS50011"/>
    </source>
</evidence>
<proteinExistence type="predicted"/>
<sequence length="270" mass="30768">MEKARQLFEAKEEYFIHNGAMLLEKQITYNQGKDIEPIKIFSAKDIQQATNNFNPNLILGAEIATFYKGTLDEREVAINVKVPPTHWPFEMIAKANSLFECQIIKYILDESWTAKLSNFGFLVSIAPGGDFFQSNSIDGTIGYIYLEYLDTQRVIEKCDVYGFGVELVELLTGHHPVEMFLGYINLVDCFVLSMEENCILHIVDDVVQSQGSNEDIQAFTELALRCIKKKGDERPAKREVMLELRQIQHLIWSKQNNETGSAQTPLKSCN</sequence>
<evidence type="ECO:0000313" key="4">
    <source>
        <dbReference type="EMBL" id="KAK7847087.1"/>
    </source>
</evidence>
<dbReference type="GO" id="GO:0007166">
    <property type="term" value="P:cell surface receptor signaling pathway"/>
    <property type="evidence" value="ECO:0007669"/>
    <property type="project" value="InterPro"/>
</dbReference>
<dbReference type="PROSITE" id="PS50011">
    <property type="entry name" value="PROTEIN_KINASE_DOM"/>
    <property type="match status" value="1"/>
</dbReference>
<dbReference type="Proteomes" id="UP000237347">
    <property type="component" value="Unassembled WGS sequence"/>
</dbReference>
<accession>A0AAW0L6S9</accession>
<keyword evidence="5" id="KW-1185">Reference proteome</keyword>
<dbReference type="PANTHER" id="PTHR27005">
    <property type="entry name" value="WALL-ASSOCIATED RECEPTOR KINASE-LIKE 21"/>
    <property type="match status" value="1"/>
</dbReference>
<comment type="caution">
    <text evidence="4">The sequence shown here is derived from an EMBL/GenBank/DDBJ whole genome shotgun (WGS) entry which is preliminary data.</text>
</comment>
<dbReference type="GO" id="GO:0004674">
    <property type="term" value="F:protein serine/threonine kinase activity"/>
    <property type="evidence" value="ECO:0007669"/>
    <property type="project" value="TreeGrafter"/>
</dbReference>
<dbReference type="Gene3D" id="3.30.200.20">
    <property type="entry name" value="Phosphorylase Kinase, domain 1"/>
    <property type="match status" value="1"/>
</dbReference>
<keyword evidence="2" id="KW-0067">ATP-binding</keyword>
<dbReference type="GO" id="GO:0005886">
    <property type="term" value="C:plasma membrane"/>
    <property type="evidence" value="ECO:0007669"/>
    <property type="project" value="TreeGrafter"/>
</dbReference>
<name>A0AAW0L6S9_QUESU</name>
<evidence type="ECO:0000256" key="2">
    <source>
        <dbReference type="ARBA" id="ARBA00022840"/>
    </source>
</evidence>
<dbReference type="InterPro" id="IPR000719">
    <property type="entry name" value="Prot_kinase_dom"/>
</dbReference>
<reference evidence="4 5" key="1">
    <citation type="journal article" date="2018" name="Sci. Data">
        <title>The draft genome sequence of cork oak.</title>
        <authorList>
            <person name="Ramos A.M."/>
            <person name="Usie A."/>
            <person name="Barbosa P."/>
            <person name="Barros P.M."/>
            <person name="Capote T."/>
            <person name="Chaves I."/>
            <person name="Simoes F."/>
            <person name="Abreu I."/>
            <person name="Carrasquinho I."/>
            <person name="Faro C."/>
            <person name="Guimaraes J.B."/>
            <person name="Mendonca D."/>
            <person name="Nobrega F."/>
            <person name="Rodrigues L."/>
            <person name="Saibo N.J.M."/>
            <person name="Varela M.C."/>
            <person name="Egas C."/>
            <person name="Matos J."/>
            <person name="Miguel C.M."/>
            <person name="Oliveira M.M."/>
            <person name="Ricardo C.P."/>
            <person name="Goncalves S."/>
        </authorList>
    </citation>
    <scope>NUCLEOTIDE SEQUENCE [LARGE SCALE GENOMIC DNA]</scope>
    <source>
        <strain evidence="5">cv. HL8</strain>
    </source>
</reference>
<keyword evidence="1" id="KW-0547">Nucleotide-binding</keyword>
<evidence type="ECO:0000256" key="1">
    <source>
        <dbReference type="ARBA" id="ARBA00022741"/>
    </source>
</evidence>
<dbReference type="InterPro" id="IPR001245">
    <property type="entry name" value="Ser-Thr/Tyr_kinase_cat_dom"/>
</dbReference>
<evidence type="ECO:0000313" key="5">
    <source>
        <dbReference type="Proteomes" id="UP000237347"/>
    </source>
</evidence>
<feature type="domain" description="Protein kinase" evidence="3">
    <location>
        <begin position="1"/>
        <end position="252"/>
    </location>
</feature>
<gene>
    <name evidence="4" type="primary">WAKL13_11</name>
    <name evidence="4" type="ORF">CFP56_007098</name>
</gene>
<dbReference type="InterPro" id="IPR045274">
    <property type="entry name" value="WAK-like"/>
</dbReference>
<dbReference type="GO" id="GO:0005524">
    <property type="term" value="F:ATP binding"/>
    <property type="evidence" value="ECO:0007669"/>
    <property type="project" value="UniProtKB-KW"/>
</dbReference>
<dbReference type="SUPFAM" id="SSF56112">
    <property type="entry name" value="Protein kinase-like (PK-like)"/>
    <property type="match status" value="1"/>
</dbReference>
<dbReference type="EMBL" id="PKMF04000146">
    <property type="protein sequence ID" value="KAK7847087.1"/>
    <property type="molecule type" value="Genomic_DNA"/>
</dbReference>
<protein>
    <submittedName>
        <fullName evidence="4">Wall-associated receptor kinase-like 13</fullName>
    </submittedName>
</protein>
<dbReference type="Gene3D" id="1.10.510.10">
    <property type="entry name" value="Transferase(Phosphotransferase) domain 1"/>
    <property type="match status" value="1"/>
</dbReference>